<evidence type="ECO:0000256" key="1">
    <source>
        <dbReference type="SAM" id="MobiDB-lite"/>
    </source>
</evidence>
<evidence type="ECO:0000313" key="4">
    <source>
        <dbReference type="Proteomes" id="UP001139347"/>
    </source>
</evidence>
<keyword evidence="2" id="KW-1133">Transmembrane helix</keyword>
<name>A0A9X2B1B4_9BACL</name>
<dbReference type="RefSeq" id="WP_244721299.1">
    <property type="nucleotide sequence ID" value="NZ_JALIRP010000002.1"/>
</dbReference>
<evidence type="ECO:0000256" key="2">
    <source>
        <dbReference type="SAM" id="Phobius"/>
    </source>
</evidence>
<proteinExistence type="predicted"/>
<feature type="compositionally biased region" description="Polar residues" evidence="1">
    <location>
        <begin position="1"/>
        <end position="13"/>
    </location>
</feature>
<feature type="transmembrane region" description="Helical" evidence="2">
    <location>
        <begin position="125"/>
        <end position="146"/>
    </location>
</feature>
<protein>
    <submittedName>
        <fullName evidence="3">Uncharacterized protein</fullName>
    </submittedName>
</protein>
<reference evidence="3" key="1">
    <citation type="submission" date="2022-04" db="EMBL/GenBank/DDBJ databases">
        <title>Paenibacillus mangrovi sp. nov., a novel endophytic bacterium isolated from bark of Kandelia candel.</title>
        <authorList>
            <person name="Tuo L."/>
        </authorList>
    </citation>
    <scope>NUCLEOTIDE SEQUENCE</scope>
    <source>
        <strain evidence="3">KQZ6P-2</strain>
    </source>
</reference>
<gene>
    <name evidence="3" type="ORF">MUG84_05070</name>
</gene>
<comment type="caution">
    <text evidence="3">The sequence shown here is derived from an EMBL/GenBank/DDBJ whole genome shotgun (WGS) entry which is preliminary data.</text>
</comment>
<keyword evidence="4" id="KW-1185">Reference proteome</keyword>
<evidence type="ECO:0000313" key="3">
    <source>
        <dbReference type="EMBL" id="MCJ8011116.1"/>
    </source>
</evidence>
<keyword evidence="2" id="KW-0812">Transmembrane</keyword>
<sequence length="156" mass="17318">MSSELSRVKTYNRNTKKNQSKKPPRSADDDRQVKSVNSRREAKKSTAAPALSRVSSTKRRKGGAAQAPRKSRSESSNGSNSGQTYRSRAVKHNKGRAGAGSEEELDSASTRAEKYGNRKNVISKYFTNSLFFLFLVLTAFLVYWGVKGAPPLEDLW</sequence>
<feature type="compositionally biased region" description="Basic and acidic residues" evidence="1">
    <location>
        <begin position="25"/>
        <end position="44"/>
    </location>
</feature>
<dbReference type="EMBL" id="JALIRP010000002">
    <property type="protein sequence ID" value="MCJ8011116.1"/>
    <property type="molecule type" value="Genomic_DNA"/>
</dbReference>
<feature type="region of interest" description="Disordered" evidence="1">
    <location>
        <begin position="1"/>
        <end position="111"/>
    </location>
</feature>
<dbReference type="Proteomes" id="UP001139347">
    <property type="component" value="Unassembled WGS sequence"/>
</dbReference>
<dbReference type="AlphaFoldDB" id="A0A9X2B1B4"/>
<feature type="compositionally biased region" description="Basic residues" evidence="1">
    <location>
        <begin position="14"/>
        <end position="24"/>
    </location>
</feature>
<accession>A0A9X2B1B4</accession>
<organism evidence="3 4">
    <name type="scientific">Paenibacillus mangrovi</name>
    <dbReference type="NCBI Taxonomy" id="2931978"/>
    <lineage>
        <taxon>Bacteria</taxon>
        <taxon>Bacillati</taxon>
        <taxon>Bacillota</taxon>
        <taxon>Bacilli</taxon>
        <taxon>Bacillales</taxon>
        <taxon>Paenibacillaceae</taxon>
        <taxon>Paenibacillus</taxon>
    </lineage>
</organism>
<keyword evidence="2" id="KW-0472">Membrane</keyword>